<dbReference type="Proteomes" id="UP001302120">
    <property type="component" value="Unassembled WGS sequence"/>
</dbReference>
<evidence type="ECO:0000313" key="2">
    <source>
        <dbReference type="EMBL" id="MEA5582845.1"/>
    </source>
</evidence>
<sequence length="308" mass="35615">MGYQYKIAAYITAYEDTAAVMNCIKAIQSQSVTVEKLLIVDNSKKQPLLDLVNQDHIYIKFHPENIGIGAGLTWAIAQSIEQEYDFLWAFDQDSIPEKDCLSQLLDIYETLKSSHHSIGIIAPTATDYRSKQNISAAIFNQDGFIPYQPVNPEKYYECDAPITSGSLIVLQAAKTIDPPRADLFIDGIDLDYGLRLKHQGFHNFIVTSAIMQHNFGNPVKIKFFQQERSLQKYSALRHYYICRNHTYLETRYAQGGYRITSMMRRIKYMLRSIFWIMFYDFDHQQLKLWACFLGTYHGLKGQLGKTWL</sequence>
<dbReference type="RefSeq" id="WP_323197155.1">
    <property type="nucleotide sequence ID" value="NZ_JAYGHG010000029.1"/>
</dbReference>
<reference evidence="2 3" key="1">
    <citation type="submission" date="2023-12" db="EMBL/GenBank/DDBJ databases">
        <title>Baltic Sea Cyanobacteria.</title>
        <authorList>
            <person name="Delbaje E."/>
            <person name="Fewer D.P."/>
            <person name="Shishido T.K."/>
        </authorList>
    </citation>
    <scope>NUCLEOTIDE SEQUENCE [LARGE SCALE GENOMIC DNA]</scope>
    <source>
        <strain evidence="2 3">UHCC-0300</strain>
    </source>
</reference>
<name>A0ABU5UH54_9CYAN</name>
<feature type="domain" description="Glycosyltransferase 2-like" evidence="1">
    <location>
        <begin position="11"/>
        <end position="113"/>
    </location>
</feature>
<gene>
    <name evidence="2" type="ORF">VB620_16035</name>
</gene>
<keyword evidence="3" id="KW-1185">Reference proteome</keyword>
<dbReference type="InterPro" id="IPR001173">
    <property type="entry name" value="Glyco_trans_2-like"/>
</dbReference>
<dbReference type="Gene3D" id="3.90.550.10">
    <property type="entry name" value="Spore Coat Polysaccharide Biosynthesis Protein SpsA, Chain A"/>
    <property type="match status" value="1"/>
</dbReference>
<dbReference type="Pfam" id="PF00535">
    <property type="entry name" value="Glycos_transf_2"/>
    <property type="match status" value="1"/>
</dbReference>
<dbReference type="EMBL" id="JAYGHG010000029">
    <property type="protein sequence ID" value="MEA5582845.1"/>
    <property type="molecule type" value="Genomic_DNA"/>
</dbReference>
<accession>A0ABU5UH54</accession>
<evidence type="ECO:0000313" key="3">
    <source>
        <dbReference type="Proteomes" id="UP001302120"/>
    </source>
</evidence>
<comment type="caution">
    <text evidence="2">The sequence shown here is derived from an EMBL/GenBank/DDBJ whole genome shotgun (WGS) entry which is preliminary data.</text>
</comment>
<organism evidence="2 3">
    <name type="scientific">Nodularia harveyana UHCC-0300</name>
    <dbReference type="NCBI Taxonomy" id="2974287"/>
    <lineage>
        <taxon>Bacteria</taxon>
        <taxon>Bacillati</taxon>
        <taxon>Cyanobacteriota</taxon>
        <taxon>Cyanophyceae</taxon>
        <taxon>Nostocales</taxon>
        <taxon>Nodulariaceae</taxon>
        <taxon>Nodularia</taxon>
    </lineage>
</organism>
<dbReference type="SUPFAM" id="SSF53448">
    <property type="entry name" value="Nucleotide-diphospho-sugar transferases"/>
    <property type="match status" value="1"/>
</dbReference>
<protein>
    <submittedName>
        <fullName evidence="2">Glycosyltransferase family 2 protein</fullName>
    </submittedName>
</protein>
<evidence type="ECO:0000259" key="1">
    <source>
        <dbReference type="Pfam" id="PF00535"/>
    </source>
</evidence>
<proteinExistence type="predicted"/>
<dbReference type="InterPro" id="IPR029044">
    <property type="entry name" value="Nucleotide-diphossugar_trans"/>
</dbReference>
<dbReference type="CDD" id="cd02526">
    <property type="entry name" value="GT2_RfbF_like"/>
    <property type="match status" value="1"/>
</dbReference>